<feature type="transmembrane region" description="Helical" evidence="13">
    <location>
        <begin position="383"/>
        <end position="404"/>
    </location>
</feature>
<comment type="similarity">
    <text evidence="3 13">Belongs to the PIGM family.</text>
</comment>
<proteinExistence type="inferred from homology"/>
<feature type="transmembrane region" description="Helical" evidence="13">
    <location>
        <begin position="21"/>
        <end position="39"/>
    </location>
</feature>
<dbReference type="AlphaFoldDB" id="A0AA39M3H4"/>
<evidence type="ECO:0000256" key="9">
    <source>
        <dbReference type="ARBA" id="ARBA00022989"/>
    </source>
</evidence>
<evidence type="ECO:0000256" key="1">
    <source>
        <dbReference type="ARBA" id="ARBA00004477"/>
    </source>
</evidence>
<evidence type="ECO:0000256" key="5">
    <source>
        <dbReference type="ARBA" id="ARBA00022676"/>
    </source>
</evidence>
<gene>
    <name evidence="14" type="ORF">QR680_014197</name>
</gene>
<dbReference type="EC" id="2.4.1.-" evidence="13"/>
<feature type="transmembrane region" description="Helical" evidence="13">
    <location>
        <begin position="286"/>
        <end position="311"/>
    </location>
</feature>
<evidence type="ECO:0000256" key="6">
    <source>
        <dbReference type="ARBA" id="ARBA00022679"/>
    </source>
</evidence>
<evidence type="ECO:0000313" key="15">
    <source>
        <dbReference type="Proteomes" id="UP001175271"/>
    </source>
</evidence>
<evidence type="ECO:0000256" key="11">
    <source>
        <dbReference type="ARBA" id="ARBA00093408"/>
    </source>
</evidence>
<keyword evidence="7 13" id="KW-0812">Transmembrane</keyword>
<feature type="transmembrane region" description="Helical" evidence="13">
    <location>
        <begin position="125"/>
        <end position="143"/>
    </location>
</feature>
<dbReference type="PANTHER" id="PTHR12886:SF0">
    <property type="entry name" value="GPI MANNOSYLTRANSFERASE 1"/>
    <property type="match status" value="1"/>
</dbReference>
<evidence type="ECO:0000256" key="2">
    <source>
        <dbReference type="ARBA" id="ARBA00004687"/>
    </source>
</evidence>
<keyword evidence="5 13" id="KW-0328">Glycosyltransferase</keyword>
<dbReference type="GO" id="GO:0006506">
    <property type="term" value="P:GPI anchor biosynthetic process"/>
    <property type="evidence" value="ECO:0007669"/>
    <property type="project" value="UniProtKB-KW"/>
</dbReference>
<dbReference type="InterPro" id="IPR007704">
    <property type="entry name" value="PIG-M"/>
</dbReference>
<comment type="subcellular location">
    <subcellularLocation>
        <location evidence="1 13">Endoplasmic reticulum membrane</location>
        <topology evidence="1 13">Multi-pass membrane protein</topology>
    </subcellularLocation>
</comment>
<keyword evidence="6 13" id="KW-0808">Transferase</keyword>
<keyword evidence="4 13" id="KW-0337">GPI-anchor biosynthesis</keyword>
<reference evidence="14" key="1">
    <citation type="submission" date="2023-06" db="EMBL/GenBank/DDBJ databases">
        <title>Genomic analysis of the entomopathogenic nematode Steinernema hermaphroditum.</title>
        <authorList>
            <person name="Schwarz E.M."/>
            <person name="Heppert J.K."/>
            <person name="Baniya A."/>
            <person name="Schwartz H.T."/>
            <person name="Tan C.-H."/>
            <person name="Antoshechkin I."/>
            <person name="Sternberg P.W."/>
            <person name="Goodrich-Blair H."/>
            <person name="Dillman A.R."/>
        </authorList>
    </citation>
    <scope>NUCLEOTIDE SEQUENCE</scope>
    <source>
        <strain evidence="14">PS9179</strain>
        <tissue evidence="14">Whole animal</tissue>
    </source>
</reference>
<evidence type="ECO:0000256" key="4">
    <source>
        <dbReference type="ARBA" id="ARBA00022502"/>
    </source>
</evidence>
<keyword evidence="8 13" id="KW-0256">Endoplasmic reticulum</keyword>
<keyword evidence="9 13" id="KW-1133">Transmembrane helix</keyword>
<dbReference type="GO" id="GO:1990529">
    <property type="term" value="C:glycosylphosphatidylinositol-mannosyltransferase I complex"/>
    <property type="evidence" value="ECO:0007669"/>
    <property type="project" value="TreeGrafter"/>
</dbReference>
<dbReference type="GO" id="GO:0005789">
    <property type="term" value="C:endoplasmic reticulum membrane"/>
    <property type="evidence" value="ECO:0007669"/>
    <property type="project" value="UniProtKB-SubCell"/>
</dbReference>
<name>A0AA39M3H4_9BILA</name>
<dbReference type="PANTHER" id="PTHR12886">
    <property type="entry name" value="PIG-M MANNOSYLTRANSFERASE"/>
    <property type="match status" value="1"/>
</dbReference>
<evidence type="ECO:0000256" key="3">
    <source>
        <dbReference type="ARBA" id="ARBA00011071"/>
    </source>
</evidence>
<evidence type="ECO:0000256" key="8">
    <source>
        <dbReference type="ARBA" id="ARBA00022824"/>
    </source>
</evidence>
<feature type="transmembrane region" description="Helical" evidence="13">
    <location>
        <begin position="89"/>
        <end position="113"/>
    </location>
</feature>
<evidence type="ECO:0000256" key="12">
    <source>
        <dbReference type="ARBA" id="ARBA00093608"/>
    </source>
</evidence>
<dbReference type="GO" id="GO:0004376">
    <property type="term" value="F:GPI mannosyltransferase activity"/>
    <property type="evidence" value="ECO:0007669"/>
    <property type="project" value="InterPro"/>
</dbReference>
<feature type="transmembrane region" description="Helical" evidence="13">
    <location>
        <begin position="225"/>
        <end position="252"/>
    </location>
</feature>
<comment type="caution">
    <text evidence="14">The sequence shown here is derived from an EMBL/GenBank/DDBJ whole genome shotgun (WGS) entry which is preliminary data.</text>
</comment>
<feature type="transmembrane region" description="Helical" evidence="13">
    <location>
        <begin position="149"/>
        <end position="166"/>
    </location>
</feature>
<dbReference type="GO" id="GO:0051751">
    <property type="term" value="F:alpha-1,4-mannosyltransferase activity"/>
    <property type="evidence" value="ECO:0007669"/>
    <property type="project" value="InterPro"/>
</dbReference>
<protein>
    <recommendedName>
        <fullName evidence="12 13">GPI alpha-1,4-mannosyltransferase I, catalytic subunit</fullName>
        <ecNumber evidence="13">2.4.1.-</ecNumber>
    </recommendedName>
    <alternativeName>
        <fullName evidence="13">GPI mannosyltransferase I</fullName>
    </alternativeName>
</protein>
<comment type="function">
    <text evidence="11 13">Catalytic subunit of the glycosylphosphatidylinositol-mannosyltransferase I complex which catalyzes the transfer of the first mannose, via an alpha-1,4 bond from a dolichol-phosphate-mannose (Dol-P-Man) to the glucosaminyl acyl phosphatidylinositol (GlcN-(acyl)PI) intermediate to generate alpha-D-Man-(1-&gt;4)-alpha-D-GlcN-(1-&gt;6)-(1-radyl,2-acyl-sn-glycero-3-phospho)-2-acyl-inositol and participates in the sixth step of the glycosylphosphatidylinositol-anchor biosynthesis.</text>
</comment>
<dbReference type="Pfam" id="PF05007">
    <property type="entry name" value="Mannosyl_trans"/>
    <property type="match status" value="1"/>
</dbReference>
<evidence type="ECO:0000256" key="13">
    <source>
        <dbReference type="RuleBase" id="RU365064"/>
    </source>
</evidence>
<accession>A0AA39M3H4</accession>
<dbReference type="EMBL" id="JAUCMV010000002">
    <property type="protein sequence ID" value="KAK0419537.1"/>
    <property type="molecule type" value="Genomic_DNA"/>
</dbReference>
<evidence type="ECO:0000313" key="14">
    <source>
        <dbReference type="EMBL" id="KAK0419537.1"/>
    </source>
</evidence>
<feature type="transmembrane region" description="Helical" evidence="13">
    <location>
        <begin position="358"/>
        <end position="377"/>
    </location>
</feature>
<sequence>MRTSSDSVRTAEQLQKWSPQTVLKVALAARLILVFYGNIHDYFFNVGFTDVDYHVVSDAGRLVVQGKSPFERATYRYTPILSWMMVPNVLFYDCGKIIFSLFDILVGWLGYEIAFQAGTSGDEAYSSRCTAALALWLFFPVTAVVSTRGNADVVICAAVMLSLYLLERKRIVASALVYGCLAVQFKIYPIIYLPSIFLSLAEWPQPPSKASWKAYAVALVSNWRGYLYTFVALASCSSLVAVFYFIYGWTYLDESLLYHFKRVDIRHNFSPYHLLFYLSYGGDATFLRLIGTLAFLPQCLLVVAFAFRFYHDLPFCWFISTVAFVAFNKVCTSQYFIWYLCFIPVIHRSLKISGGDCAKLLSVWLASQGLWLLAAYALEFQGYNSFIFMWLSSLLMLGSNVYILRFTIQHYVWKEDTSWKQLKHD</sequence>
<feature type="transmembrane region" description="Helical" evidence="13">
    <location>
        <begin position="317"/>
        <end position="346"/>
    </location>
</feature>
<organism evidence="14 15">
    <name type="scientific">Steinernema hermaphroditum</name>
    <dbReference type="NCBI Taxonomy" id="289476"/>
    <lineage>
        <taxon>Eukaryota</taxon>
        <taxon>Metazoa</taxon>
        <taxon>Ecdysozoa</taxon>
        <taxon>Nematoda</taxon>
        <taxon>Chromadorea</taxon>
        <taxon>Rhabditida</taxon>
        <taxon>Tylenchina</taxon>
        <taxon>Panagrolaimomorpha</taxon>
        <taxon>Strongyloidoidea</taxon>
        <taxon>Steinernematidae</taxon>
        <taxon>Steinernema</taxon>
    </lineage>
</organism>
<keyword evidence="15" id="KW-1185">Reference proteome</keyword>
<evidence type="ECO:0000256" key="7">
    <source>
        <dbReference type="ARBA" id="ARBA00022692"/>
    </source>
</evidence>
<keyword evidence="10 13" id="KW-0472">Membrane</keyword>
<comment type="pathway">
    <text evidence="2 13">Glycolipid biosynthesis; glycosylphosphatidylinositol-anchor biosynthesis.</text>
</comment>
<evidence type="ECO:0000256" key="10">
    <source>
        <dbReference type="ARBA" id="ARBA00023136"/>
    </source>
</evidence>
<dbReference type="Proteomes" id="UP001175271">
    <property type="component" value="Unassembled WGS sequence"/>
</dbReference>